<organism evidence="2 3">
    <name type="scientific">Plesiocystis pacifica SIR-1</name>
    <dbReference type="NCBI Taxonomy" id="391625"/>
    <lineage>
        <taxon>Bacteria</taxon>
        <taxon>Pseudomonadati</taxon>
        <taxon>Myxococcota</taxon>
        <taxon>Polyangia</taxon>
        <taxon>Nannocystales</taxon>
        <taxon>Nannocystaceae</taxon>
        <taxon>Plesiocystis</taxon>
    </lineage>
</organism>
<sequence>MTDAPQDADARAQAEAPASTGTSLGAWVVTGLVLLIAVVVLLPGLGAAGLWSEGEIAVLDRSLAALGEPRSDMVRSPWLPDQLRTWSFAALGRSDLGLRLPGALAGLGLVGLSVLAGRRLGWSPVWAGVAGLFALATPLLLSGARTVLGNPTGELWSSAAVLACLAAVRGEELSGARRWIVLALGVACLGASIASLGIALGGALPLVVIGLGCSAVVRGEGGDADASERSPLDQGLRAAVWVGAVACAGVGIRLVVGQGEGYIPLLAAAKDLELVEDPTRRVFSAGLEDFGYGLFPFTGLVVAGLFAPGKARVAALWLGAAVVAISVWSLIYGETPAPVVVPAALLATAALRRLVDAEASLGGRRLILTLAVLGALILAKDAGRTPAQVASPLFFLGEGRFPGAHLGLDETLPSLAMRFAALLILAYALSPAGRGREALSSALPTDPERRSIWERLAARVEEFMAGVRERARARGVAALGGDEQAFAQRQQTLATAVVALALTAEAFAFGRGVLDELGGQLSVAGPLASWSRSVEAGADSRLAMYRIRNPGVARYGPGPASELFLSSRAELDIYLSGLEPGMDQTVDLVGKAGEVAEVSREAWRSALIRRTDLPSAYAGARLRGHPFHVLDASHHDYVLVANFLPEGAEDQNPLFEVLHQTEAEIEAVRAEVDNQTKVAWSPYVELVAWEVGGDLHRGGTMVLDLVFEVQRPLPAGTKLYARLQKGKSSRVGAMPRELTGGTMPPNYWRKGDLIHHHEELEIPWLEVLPGTHELIVGLRRSEKKNLGISTPEGDTGEFGVMIKGKKREFAVIGTVELDW</sequence>
<reference evidence="2 3" key="1">
    <citation type="submission" date="2007-06" db="EMBL/GenBank/DDBJ databases">
        <authorList>
            <person name="Shimkets L."/>
            <person name="Ferriera S."/>
            <person name="Johnson J."/>
            <person name="Kravitz S."/>
            <person name="Beeson K."/>
            <person name="Sutton G."/>
            <person name="Rogers Y.-H."/>
            <person name="Friedman R."/>
            <person name="Frazier M."/>
            <person name="Venter J.C."/>
        </authorList>
    </citation>
    <scope>NUCLEOTIDE SEQUENCE [LARGE SCALE GENOMIC DNA]</scope>
    <source>
        <strain evidence="2 3">SIR-1</strain>
    </source>
</reference>
<dbReference type="Proteomes" id="UP000005801">
    <property type="component" value="Unassembled WGS sequence"/>
</dbReference>
<dbReference type="OrthoDB" id="5481451at2"/>
<evidence type="ECO:0000256" key="1">
    <source>
        <dbReference type="SAM" id="Phobius"/>
    </source>
</evidence>
<name>A6G2F9_9BACT</name>
<dbReference type="STRING" id="391625.PPSIR1_22681"/>
<feature type="transmembrane region" description="Helical" evidence="1">
    <location>
        <begin position="238"/>
        <end position="256"/>
    </location>
</feature>
<feature type="transmembrane region" description="Helical" evidence="1">
    <location>
        <begin position="190"/>
        <end position="217"/>
    </location>
</feature>
<evidence type="ECO:0000313" key="2">
    <source>
        <dbReference type="EMBL" id="EDM79896.1"/>
    </source>
</evidence>
<protein>
    <submittedName>
        <fullName evidence="2">Uncharacterized protein</fullName>
    </submittedName>
</protein>
<keyword evidence="3" id="KW-1185">Reference proteome</keyword>
<evidence type="ECO:0000313" key="3">
    <source>
        <dbReference type="Proteomes" id="UP000005801"/>
    </source>
</evidence>
<feature type="transmembrane region" description="Helical" evidence="1">
    <location>
        <begin position="24"/>
        <end position="51"/>
    </location>
</feature>
<accession>A6G2F9</accession>
<feature type="transmembrane region" description="Helical" evidence="1">
    <location>
        <begin position="290"/>
        <end position="307"/>
    </location>
</feature>
<proteinExistence type="predicted"/>
<feature type="transmembrane region" description="Helical" evidence="1">
    <location>
        <begin position="122"/>
        <end position="141"/>
    </location>
</feature>
<dbReference type="EMBL" id="ABCS01000015">
    <property type="protein sequence ID" value="EDM79896.1"/>
    <property type="molecule type" value="Genomic_DNA"/>
</dbReference>
<keyword evidence="1" id="KW-0472">Membrane</keyword>
<keyword evidence="1" id="KW-1133">Transmembrane helix</keyword>
<dbReference type="AlphaFoldDB" id="A6G2F9"/>
<dbReference type="RefSeq" id="WP_006970908.1">
    <property type="nucleotide sequence ID" value="NZ_ABCS01000015.1"/>
</dbReference>
<gene>
    <name evidence="2" type="ORF">PPSIR1_22681</name>
</gene>
<comment type="caution">
    <text evidence="2">The sequence shown here is derived from an EMBL/GenBank/DDBJ whole genome shotgun (WGS) entry which is preliminary data.</text>
</comment>
<keyword evidence="1" id="KW-0812">Transmembrane</keyword>
<feature type="transmembrane region" description="Helical" evidence="1">
    <location>
        <begin position="314"/>
        <end position="331"/>
    </location>
</feature>
<dbReference type="eggNOG" id="COG1807">
    <property type="taxonomic scope" value="Bacteria"/>
</dbReference>
<feature type="transmembrane region" description="Helical" evidence="1">
    <location>
        <begin position="96"/>
        <end position="116"/>
    </location>
</feature>